<accession>A0A8S5PP57</accession>
<name>A0A8S5PP57_9CAUD</name>
<protein>
    <submittedName>
        <fullName evidence="1">Cytochrome C</fullName>
    </submittedName>
</protein>
<proteinExistence type="predicted"/>
<sequence>MVPTKYDKDTLFKANSSFQNLTSMLTCLIDRCLYCHDE</sequence>
<dbReference type="EMBL" id="BK015472">
    <property type="protein sequence ID" value="DAE08552.1"/>
    <property type="molecule type" value="Genomic_DNA"/>
</dbReference>
<evidence type="ECO:0000313" key="1">
    <source>
        <dbReference type="EMBL" id="DAE08552.1"/>
    </source>
</evidence>
<reference evidence="1" key="1">
    <citation type="journal article" date="2021" name="Proc. Natl. Acad. Sci. U.S.A.">
        <title>A Catalog of Tens of Thousands of Viruses from Human Metagenomes Reveals Hidden Associations with Chronic Diseases.</title>
        <authorList>
            <person name="Tisza M.J."/>
            <person name="Buck C.B."/>
        </authorList>
    </citation>
    <scope>NUCLEOTIDE SEQUENCE</scope>
    <source>
        <strain evidence="1">CtwwN25</strain>
    </source>
</reference>
<organism evidence="1">
    <name type="scientific">Myoviridae sp. ctwwN25</name>
    <dbReference type="NCBI Taxonomy" id="2825209"/>
    <lineage>
        <taxon>Viruses</taxon>
        <taxon>Duplodnaviria</taxon>
        <taxon>Heunggongvirae</taxon>
        <taxon>Uroviricota</taxon>
        <taxon>Caudoviricetes</taxon>
    </lineage>
</organism>